<dbReference type="AlphaFoldDB" id="A0A937X6U1"/>
<evidence type="ECO:0000313" key="2">
    <source>
        <dbReference type="EMBL" id="MBM3275382.1"/>
    </source>
</evidence>
<keyword evidence="2" id="KW-0540">Nuclease</keyword>
<dbReference type="InterPro" id="IPR005135">
    <property type="entry name" value="Endo/exonuclease/phosphatase"/>
</dbReference>
<proteinExistence type="predicted"/>
<dbReference type="Gene3D" id="3.60.10.10">
    <property type="entry name" value="Endonuclease/exonuclease/phosphatase"/>
    <property type="match status" value="1"/>
</dbReference>
<feature type="domain" description="Endonuclease/exonuclease/phosphatase" evidence="1">
    <location>
        <begin position="65"/>
        <end position="168"/>
    </location>
</feature>
<dbReference type="SUPFAM" id="SSF56219">
    <property type="entry name" value="DNase I-like"/>
    <property type="match status" value="1"/>
</dbReference>
<dbReference type="Proteomes" id="UP000703893">
    <property type="component" value="Unassembled WGS sequence"/>
</dbReference>
<gene>
    <name evidence="2" type="ORF">FJZ00_09525</name>
</gene>
<reference evidence="2 3" key="1">
    <citation type="submission" date="2019-03" db="EMBL/GenBank/DDBJ databases">
        <title>Lake Tanganyika Metagenome-Assembled Genomes (MAGs).</title>
        <authorList>
            <person name="Tran P."/>
        </authorList>
    </citation>
    <scope>NUCLEOTIDE SEQUENCE [LARGE SCALE GENOMIC DNA]</scope>
    <source>
        <strain evidence="2">K_DeepCast_65m_m2_236</strain>
    </source>
</reference>
<dbReference type="PANTHER" id="PTHR42834:SF1">
    <property type="entry name" value="ENDONUCLEASE_EXONUCLEASE_PHOSPHATASE FAMILY PROTEIN (AFU_ORTHOLOGUE AFUA_3G09210)"/>
    <property type="match status" value="1"/>
</dbReference>
<evidence type="ECO:0000313" key="3">
    <source>
        <dbReference type="Proteomes" id="UP000703893"/>
    </source>
</evidence>
<feature type="non-terminal residue" evidence="2">
    <location>
        <position position="222"/>
    </location>
</feature>
<accession>A0A937X6U1</accession>
<dbReference type="EMBL" id="VGJX01000554">
    <property type="protein sequence ID" value="MBM3275382.1"/>
    <property type="molecule type" value="Genomic_DNA"/>
</dbReference>
<dbReference type="InterPro" id="IPR036691">
    <property type="entry name" value="Endo/exonu/phosph_ase_sf"/>
</dbReference>
<dbReference type="GO" id="GO:0004519">
    <property type="term" value="F:endonuclease activity"/>
    <property type="evidence" value="ECO:0007669"/>
    <property type="project" value="UniProtKB-KW"/>
</dbReference>
<evidence type="ECO:0000259" key="1">
    <source>
        <dbReference type="Pfam" id="PF03372"/>
    </source>
</evidence>
<comment type="caution">
    <text evidence="2">The sequence shown here is derived from an EMBL/GenBank/DDBJ whole genome shotgun (WGS) entry which is preliminary data.</text>
</comment>
<keyword evidence="2" id="KW-0378">Hydrolase</keyword>
<name>A0A937X6U1_9BACT</name>
<dbReference type="Pfam" id="PF03372">
    <property type="entry name" value="Exo_endo_phos"/>
    <property type="match status" value="1"/>
</dbReference>
<dbReference type="PANTHER" id="PTHR42834">
    <property type="entry name" value="ENDONUCLEASE/EXONUCLEASE/PHOSPHATASE FAMILY PROTEIN (AFU_ORTHOLOGUE AFUA_3G09210)"/>
    <property type="match status" value="1"/>
</dbReference>
<organism evidence="2 3">
    <name type="scientific">Candidatus Tanganyikabacteria bacterium</name>
    <dbReference type="NCBI Taxonomy" id="2961651"/>
    <lineage>
        <taxon>Bacteria</taxon>
        <taxon>Bacillati</taxon>
        <taxon>Candidatus Sericytochromatia</taxon>
        <taxon>Candidatus Tanganyikabacteria</taxon>
    </lineage>
</organism>
<protein>
    <submittedName>
        <fullName evidence="2">Endonuclease/exonuclease/phosphatase family protein</fullName>
    </submittedName>
</protein>
<sequence>MPAARRLSQVVADGARTLVQRAKQAVVRAIPEPPPSIATDVVRISPTALGLARTHKAQVGPYTIATFNVENFFPEGVGRLGDRAMPLKTPESQRALADAFKQLDADIVGIQEIYNAATMKRFVETYLKDLGYQFLSVTRGNDTRGINVGILSRLPVKRVQSHANLPVHVPGRAQPERLSRDLLQATIAAPGGDIEIFVVHQKSLRIPPGHEIAEMARRRGLP</sequence>
<keyword evidence="2" id="KW-0255">Endonuclease</keyword>